<name>A0A136IXA1_9PEZI</name>
<evidence type="ECO:0000313" key="3">
    <source>
        <dbReference type="EMBL" id="KXJ89511.1"/>
    </source>
</evidence>
<accession>A0A136IXA1</accession>
<feature type="compositionally biased region" description="Basic and acidic residues" evidence="1">
    <location>
        <begin position="104"/>
        <end position="128"/>
    </location>
</feature>
<proteinExistence type="predicted"/>
<keyword evidence="2" id="KW-0732">Signal</keyword>
<dbReference type="AlphaFoldDB" id="A0A136IXA1"/>
<evidence type="ECO:0000313" key="4">
    <source>
        <dbReference type="Proteomes" id="UP000070501"/>
    </source>
</evidence>
<feature type="chain" id="PRO_5007293228" evidence="2">
    <location>
        <begin position="29"/>
        <end position="134"/>
    </location>
</feature>
<gene>
    <name evidence="3" type="ORF">Micbo1qcDRAFT_177349</name>
</gene>
<reference evidence="4" key="1">
    <citation type="submission" date="2016-02" db="EMBL/GenBank/DDBJ databases">
        <title>Draft genome sequence of Microdochium bolleyi, a fungal endophyte of beachgrass.</title>
        <authorList>
            <consortium name="DOE Joint Genome Institute"/>
            <person name="David A.S."/>
            <person name="May G."/>
            <person name="Haridas S."/>
            <person name="Lim J."/>
            <person name="Wang M."/>
            <person name="Labutti K."/>
            <person name="Lipzen A."/>
            <person name="Barry K."/>
            <person name="Grigoriev I.V."/>
        </authorList>
    </citation>
    <scope>NUCLEOTIDE SEQUENCE [LARGE SCALE GENOMIC DNA]</scope>
    <source>
        <strain evidence="4">J235TASD1</strain>
    </source>
</reference>
<evidence type="ECO:0000256" key="2">
    <source>
        <dbReference type="SAM" id="SignalP"/>
    </source>
</evidence>
<dbReference type="EMBL" id="KQ964255">
    <property type="protein sequence ID" value="KXJ89511.1"/>
    <property type="molecule type" value="Genomic_DNA"/>
</dbReference>
<protein>
    <submittedName>
        <fullName evidence="3">Uncharacterized protein</fullName>
    </submittedName>
</protein>
<dbReference type="InParanoid" id="A0A136IXA1"/>
<feature type="signal peptide" evidence="2">
    <location>
        <begin position="1"/>
        <end position="28"/>
    </location>
</feature>
<sequence length="134" mass="15091">MSVIKGSLDGWLLVALSLMSKPVQIAVARNHTALSALDYEHGTRLVNLLNGAALGCLHAALRLVEQGGQDSSRELVIEVFESETVSTAVWEEQDRAQPRKARERRFEEPQPAKREQWRACSRDRGVRDRVRRST</sequence>
<organism evidence="3 4">
    <name type="scientific">Microdochium bolleyi</name>
    <dbReference type="NCBI Taxonomy" id="196109"/>
    <lineage>
        <taxon>Eukaryota</taxon>
        <taxon>Fungi</taxon>
        <taxon>Dikarya</taxon>
        <taxon>Ascomycota</taxon>
        <taxon>Pezizomycotina</taxon>
        <taxon>Sordariomycetes</taxon>
        <taxon>Xylariomycetidae</taxon>
        <taxon>Xylariales</taxon>
        <taxon>Microdochiaceae</taxon>
        <taxon>Microdochium</taxon>
    </lineage>
</organism>
<dbReference type="Proteomes" id="UP000070501">
    <property type="component" value="Unassembled WGS sequence"/>
</dbReference>
<keyword evidence="4" id="KW-1185">Reference proteome</keyword>
<feature type="region of interest" description="Disordered" evidence="1">
    <location>
        <begin position="91"/>
        <end position="134"/>
    </location>
</feature>
<evidence type="ECO:0000256" key="1">
    <source>
        <dbReference type="SAM" id="MobiDB-lite"/>
    </source>
</evidence>